<accession>G8WSA8</accession>
<dbReference type="OrthoDB" id="4261536at2"/>
<dbReference type="eggNOG" id="ENOG5030GKQ">
    <property type="taxonomic scope" value="Bacteria"/>
</dbReference>
<dbReference type="RefSeq" id="WP_014143723.1">
    <property type="nucleotide sequence ID" value="NC_016111.1"/>
</dbReference>
<sequence>MLTPKKSPATPGYWCECWTQSPSTGDLPVLLASFDAATATQAVRWIRVAVRTIASALTPDEFDRVWHWLAGGYLTELQELVRTNPCTFEVHHEDTHIQWTARPVLFLALAHREAAKLPPCADQFTVRRPSSE</sequence>
<name>F8JR52_STREN</name>
<dbReference type="Proteomes" id="UP000007842">
    <property type="component" value="Chromosome"/>
</dbReference>
<dbReference type="PATRIC" id="fig|1003195.11.peg.4467"/>
<dbReference type="KEGG" id="scy:SCATT_29770"/>
<organism evidence="1 2">
    <name type="scientific">Streptantibioticus cattleyicolor (strain ATCC 35852 / DSM 46488 / JCM 4925 / NBRC 14057 / NRRL 8057)</name>
    <name type="common">Streptomyces cattleya</name>
    <dbReference type="NCBI Taxonomy" id="1003195"/>
    <lineage>
        <taxon>Bacteria</taxon>
        <taxon>Bacillati</taxon>
        <taxon>Actinomycetota</taxon>
        <taxon>Actinomycetes</taxon>
        <taxon>Kitasatosporales</taxon>
        <taxon>Streptomycetaceae</taxon>
        <taxon>Streptantibioticus</taxon>
    </lineage>
</organism>
<dbReference type="AlphaFoldDB" id="F8JR52"/>
<dbReference type="HOGENOM" id="CLU_160039_0_0_11"/>
<evidence type="ECO:0000313" key="2">
    <source>
        <dbReference type="Proteomes" id="UP000007842"/>
    </source>
</evidence>
<gene>
    <name evidence="1" type="ordered locus">SCATT_29770</name>
</gene>
<keyword evidence="2" id="KW-1185">Reference proteome</keyword>
<dbReference type="EMBL" id="CP003219">
    <property type="protein sequence ID" value="AEW95348.1"/>
    <property type="molecule type" value="Genomic_DNA"/>
</dbReference>
<proteinExistence type="predicted"/>
<dbReference type="STRING" id="1003195.SCATT_29770"/>
<reference evidence="2" key="1">
    <citation type="submission" date="2011-12" db="EMBL/GenBank/DDBJ databases">
        <title>Complete genome sequence of Streptomyces cattleya strain DSM 46488.</title>
        <authorList>
            <person name="Ou H.-Y."/>
            <person name="Li P."/>
            <person name="Zhao C."/>
            <person name="O'Hagan D."/>
            <person name="Deng Z."/>
        </authorList>
    </citation>
    <scope>NUCLEOTIDE SEQUENCE [LARGE SCALE GENOMIC DNA]</scope>
    <source>
        <strain evidence="2">ATCC 35852 / DSM 46488 / JCM 4925 / NBRC 14057 / NRRL 8057</strain>
    </source>
</reference>
<accession>F8JR52</accession>
<dbReference type="KEGG" id="sct:SCAT_2988"/>
<protein>
    <submittedName>
        <fullName evidence="1">Uncharacterized protein</fullName>
    </submittedName>
</protein>
<evidence type="ECO:0000313" key="1">
    <source>
        <dbReference type="EMBL" id="AEW95348.1"/>
    </source>
</evidence>